<dbReference type="CDD" id="cd12148">
    <property type="entry name" value="fungal_TF_MHR"/>
    <property type="match status" value="1"/>
</dbReference>
<dbReference type="GO" id="GO:0003677">
    <property type="term" value="F:DNA binding"/>
    <property type="evidence" value="ECO:0007669"/>
    <property type="project" value="UniProtKB-KW"/>
</dbReference>
<keyword evidence="1" id="KW-0479">Metal-binding</keyword>
<dbReference type="InterPro" id="IPR007219">
    <property type="entry name" value="XnlR_reg_dom"/>
</dbReference>
<feature type="domain" description="Xylanolytic transcriptional activator regulatory" evidence="8">
    <location>
        <begin position="234"/>
        <end position="305"/>
    </location>
</feature>
<evidence type="ECO:0000259" key="8">
    <source>
        <dbReference type="SMART" id="SM00906"/>
    </source>
</evidence>
<evidence type="ECO:0000256" key="5">
    <source>
        <dbReference type="ARBA" id="ARBA00023163"/>
    </source>
</evidence>
<evidence type="ECO:0000256" key="2">
    <source>
        <dbReference type="ARBA" id="ARBA00022833"/>
    </source>
</evidence>
<keyword evidence="10" id="KW-1185">Reference proteome</keyword>
<dbReference type="AlphaFoldDB" id="A0A9N8Z942"/>
<feature type="compositionally biased region" description="Polar residues" evidence="7">
    <location>
        <begin position="606"/>
        <end position="623"/>
    </location>
</feature>
<dbReference type="PANTHER" id="PTHR31313">
    <property type="entry name" value="TY1 ENHANCER ACTIVATOR"/>
    <property type="match status" value="1"/>
</dbReference>
<proteinExistence type="predicted"/>
<evidence type="ECO:0000313" key="10">
    <source>
        <dbReference type="Proteomes" id="UP000789572"/>
    </source>
</evidence>
<protein>
    <submittedName>
        <fullName evidence="9">8562_t:CDS:1</fullName>
    </submittedName>
</protein>
<sequence>MSERSEQDLAMPVIVAEKDTSSVTEIIPFVEIARLLAENAATAIPEAREIEKVLTRFLEGVDGQEHPQPEINNNLMKDTPAASTFHMVIHPDSNENLKSILEQMSALDIGQDLGSKVLPPKDLADTLIQAYLKNGYTFLMPIIHKPTFLKQLKDKNNQPSLLLLNAIFAAGSLLCDDPRTRSDENDPNTAGDIFYLRAQELFDDFMDAPRLSTIQAILILAHFIIKSERNSTRLWMYVGVAMTMAVDLGLYKDSHDLPINRVEKAMRNRLFWATFNCEVISYACFRKALPIRDCDLRLPYEIEEDGDDAAEIVNFMHLTKLMKIFANVLQSRPYVSQTLNIRNTLPALDATLNSWLARLPAQLRCDHLSVVEDPEPKSISTYVTSLHQIYYTALIHAHRPYIGSDKYPNIESKSICSEAAMKITRLGSCLPMTERGTYFTYSHSAWALMTASMVHMADMADPETYTRGDIYTQLTFNRLRDISNNARLTGGNCGLDGTIKVLEQLYDDALKSLGKHETSSEADESRSTISTNSSNNSSGSDSNPNYDSSGRYDNTKTIPTPPQTALDSRDADMNALKTENMIDANSNANISSSNSTSPIITVTKTDTTSIAPDANTSQGQTQGQKREQIRRQPAQPQSRRQENYAQYLSIGPTDLKTNPTPEPSPNFPQHPQYREYSQSQVSNADIAGHLVNLPMSPLVLNDMAPMSEAPIVPSSQNFITSNNGMEYATQRNDPYWEVNWSMEDDHNDHTQASNTVQHEINYPYNGHHQTSPPISSTPGATSTLAAMATVANHSQIHPGQASHSFLISDAAGGPMLLSNANIVLNIDGHDMSHVMGNSPENANRRTNNQSGERNPNGRGFVNGHNGGIDNFSSAMSNVQIQHAQPNALQYHQIHGVVTQSEIETNEQRWFVYKQ</sequence>
<dbReference type="PANTHER" id="PTHR31313:SF81">
    <property type="entry name" value="TY1 ENHANCER ACTIVATOR"/>
    <property type="match status" value="1"/>
</dbReference>
<feature type="compositionally biased region" description="Low complexity" evidence="7">
    <location>
        <begin position="527"/>
        <end position="549"/>
    </location>
</feature>
<dbReference type="GO" id="GO:0008270">
    <property type="term" value="F:zinc ion binding"/>
    <property type="evidence" value="ECO:0007669"/>
    <property type="project" value="InterPro"/>
</dbReference>
<keyword evidence="6" id="KW-0539">Nucleus</keyword>
<reference evidence="9" key="1">
    <citation type="submission" date="2021-06" db="EMBL/GenBank/DDBJ databases">
        <authorList>
            <person name="Kallberg Y."/>
            <person name="Tangrot J."/>
            <person name="Rosling A."/>
        </authorList>
    </citation>
    <scope>NUCLEOTIDE SEQUENCE</scope>
    <source>
        <strain evidence="9">IA702</strain>
    </source>
</reference>
<keyword evidence="4" id="KW-0238">DNA-binding</keyword>
<evidence type="ECO:0000256" key="7">
    <source>
        <dbReference type="SAM" id="MobiDB-lite"/>
    </source>
</evidence>
<comment type="caution">
    <text evidence="9">The sequence shown here is derived from an EMBL/GenBank/DDBJ whole genome shotgun (WGS) entry which is preliminary data.</text>
</comment>
<evidence type="ECO:0000256" key="1">
    <source>
        <dbReference type="ARBA" id="ARBA00022723"/>
    </source>
</evidence>
<organism evidence="9 10">
    <name type="scientific">Paraglomus occultum</name>
    <dbReference type="NCBI Taxonomy" id="144539"/>
    <lineage>
        <taxon>Eukaryota</taxon>
        <taxon>Fungi</taxon>
        <taxon>Fungi incertae sedis</taxon>
        <taxon>Mucoromycota</taxon>
        <taxon>Glomeromycotina</taxon>
        <taxon>Glomeromycetes</taxon>
        <taxon>Paraglomerales</taxon>
        <taxon>Paraglomeraceae</taxon>
        <taxon>Paraglomus</taxon>
    </lineage>
</organism>
<evidence type="ECO:0000256" key="4">
    <source>
        <dbReference type="ARBA" id="ARBA00023125"/>
    </source>
</evidence>
<accession>A0A9N8Z942</accession>
<dbReference type="Proteomes" id="UP000789572">
    <property type="component" value="Unassembled WGS sequence"/>
</dbReference>
<feature type="region of interest" description="Disordered" evidence="7">
    <location>
        <begin position="516"/>
        <end position="568"/>
    </location>
</feature>
<keyword evidence="5" id="KW-0804">Transcription</keyword>
<feature type="region of interest" description="Disordered" evidence="7">
    <location>
        <begin position="606"/>
        <end position="679"/>
    </location>
</feature>
<feature type="compositionally biased region" description="Polar residues" evidence="7">
    <location>
        <begin position="551"/>
        <end position="566"/>
    </location>
</feature>
<dbReference type="InterPro" id="IPR051615">
    <property type="entry name" value="Transcr_Regulatory_Elem"/>
</dbReference>
<feature type="compositionally biased region" description="Basic and acidic residues" evidence="7">
    <location>
        <begin position="516"/>
        <end position="526"/>
    </location>
</feature>
<gene>
    <name evidence="9" type="ORF">POCULU_LOCUS1192</name>
</gene>
<evidence type="ECO:0000256" key="3">
    <source>
        <dbReference type="ARBA" id="ARBA00023015"/>
    </source>
</evidence>
<keyword evidence="2" id="KW-0862">Zinc</keyword>
<keyword evidence="3" id="KW-0805">Transcription regulation</keyword>
<feature type="region of interest" description="Disordered" evidence="7">
    <location>
        <begin position="834"/>
        <end position="867"/>
    </location>
</feature>
<feature type="compositionally biased region" description="Polar residues" evidence="7">
    <location>
        <begin position="838"/>
        <end position="853"/>
    </location>
</feature>
<dbReference type="SMART" id="SM00906">
    <property type="entry name" value="Fungal_trans"/>
    <property type="match status" value="1"/>
</dbReference>
<dbReference type="Pfam" id="PF04082">
    <property type="entry name" value="Fungal_trans"/>
    <property type="match status" value="1"/>
</dbReference>
<evidence type="ECO:0000313" key="9">
    <source>
        <dbReference type="EMBL" id="CAG8474054.1"/>
    </source>
</evidence>
<evidence type="ECO:0000256" key="6">
    <source>
        <dbReference type="ARBA" id="ARBA00023242"/>
    </source>
</evidence>
<dbReference type="GO" id="GO:0006351">
    <property type="term" value="P:DNA-templated transcription"/>
    <property type="evidence" value="ECO:0007669"/>
    <property type="project" value="InterPro"/>
</dbReference>
<dbReference type="EMBL" id="CAJVPJ010000083">
    <property type="protein sequence ID" value="CAG8474054.1"/>
    <property type="molecule type" value="Genomic_DNA"/>
</dbReference>
<dbReference type="OrthoDB" id="2154091at2759"/>
<name>A0A9N8Z942_9GLOM</name>